<dbReference type="InterPro" id="IPR013154">
    <property type="entry name" value="ADH-like_N"/>
</dbReference>
<proteinExistence type="predicted"/>
<evidence type="ECO:0000256" key="1">
    <source>
        <dbReference type="ARBA" id="ARBA00022857"/>
    </source>
</evidence>
<evidence type="ECO:0000313" key="3">
    <source>
        <dbReference type="EMBL" id="MFC5629551.1"/>
    </source>
</evidence>
<feature type="domain" description="Alcohol dehydrogenase-like N-terminal" evidence="2">
    <location>
        <begin position="27"/>
        <end position="86"/>
    </location>
</feature>
<dbReference type="InterPro" id="IPR011032">
    <property type="entry name" value="GroES-like_sf"/>
</dbReference>
<dbReference type="PANTHER" id="PTHR44154:SF1">
    <property type="entry name" value="QUINONE OXIDOREDUCTASE"/>
    <property type="match status" value="1"/>
</dbReference>
<organism evidence="3 4">
    <name type="scientific">Aliibacillus thermotolerans</name>
    <dbReference type="NCBI Taxonomy" id="1834418"/>
    <lineage>
        <taxon>Bacteria</taxon>
        <taxon>Bacillati</taxon>
        <taxon>Bacillota</taxon>
        <taxon>Bacilli</taxon>
        <taxon>Bacillales</taxon>
        <taxon>Bacillaceae</taxon>
        <taxon>Aliibacillus</taxon>
    </lineage>
</organism>
<keyword evidence="4" id="KW-1185">Reference proteome</keyword>
<evidence type="ECO:0000259" key="2">
    <source>
        <dbReference type="Pfam" id="PF08240"/>
    </source>
</evidence>
<protein>
    <submittedName>
        <fullName evidence="3">Alcohol dehydrogenase catalytic domain-containing protein</fullName>
    </submittedName>
</protein>
<sequence length="98" mass="10604">MKAIVVKENGNIEDFVEQEVSKPKVNADEVFIEVRAFVINPVDSAIRKGRMPFKLKSPMILGTDISGVGSEVGENVSNFSVGDEVFTSYKVNRGGGLA</sequence>
<evidence type="ECO:0000313" key="4">
    <source>
        <dbReference type="Proteomes" id="UP001596143"/>
    </source>
</evidence>
<reference evidence="4" key="1">
    <citation type="journal article" date="2019" name="Int. J. Syst. Evol. Microbiol.">
        <title>The Global Catalogue of Microorganisms (GCM) 10K type strain sequencing project: providing services to taxonomists for standard genome sequencing and annotation.</title>
        <authorList>
            <consortium name="The Broad Institute Genomics Platform"/>
            <consortium name="The Broad Institute Genome Sequencing Center for Infectious Disease"/>
            <person name="Wu L."/>
            <person name="Ma J."/>
        </authorList>
    </citation>
    <scope>NUCLEOTIDE SEQUENCE [LARGE SCALE GENOMIC DNA]</scope>
    <source>
        <strain evidence="4">CGMCC 1.15790</strain>
    </source>
</reference>
<comment type="caution">
    <text evidence="3">The sequence shown here is derived from an EMBL/GenBank/DDBJ whole genome shotgun (WGS) entry which is preliminary data.</text>
</comment>
<dbReference type="Proteomes" id="UP001596143">
    <property type="component" value="Unassembled WGS sequence"/>
</dbReference>
<dbReference type="PANTHER" id="PTHR44154">
    <property type="entry name" value="QUINONE OXIDOREDUCTASE"/>
    <property type="match status" value="1"/>
</dbReference>
<name>A0ABW0UC80_9BACI</name>
<dbReference type="Pfam" id="PF08240">
    <property type="entry name" value="ADH_N"/>
    <property type="match status" value="1"/>
</dbReference>
<dbReference type="SUPFAM" id="SSF50129">
    <property type="entry name" value="GroES-like"/>
    <property type="match status" value="1"/>
</dbReference>
<dbReference type="EMBL" id="JBHSPF010000061">
    <property type="protein sequence ID" value="MFC5629551.1"/>
    <property type="molecule type" value="Genomic_DNA"/>
</dbReference>
<dbReference type="InterPro" id="IPR051603">
    <property type="entry name" value="Zinc-ADH_QOR/CCCR"/>
</dbReference>
<dbReference type="Gene3D" id="3.90.180.10">
    <property type="entry name" value="Medium-chain alcohol dehydrogenases, catalytic domain"/>
    <property type="match status" value="1"/>
</dbReference>
<gene>
    <name evidence="3" type="ORF">ACFPTR_11885</name>
</gene>
<accession>A0ABW0UC80</accession>
<dbReference type="RefSeq" id="WP_270896010.1">
    <property type="nucleotide sequence ID" value="NZ_JBHSPF010000061.1"/>
</dbReference>
<keyword evidence="1" id="KW-0521">NADP</keyword>